<name>A0A1Q8RBF1_9PEZI</name>
<feature type="compositionally biased region" description="Basic and acidic residues" evidence="1">
    <location>
        <begin position="168"/>
        <end position="190"/>
    </location>
</feature>
<dbReference type="AlphaFoldDB" id="A0A1Q8RBF1"/>
<feature type="compositionally biased region" description="Polar residues" evidence="1">
    <location>
        <begin position="833"/>
        <end position="845"/>
    </location>
</feature>
<evidence type="ECO:0000256" key="1">
    <source>
        <dbReference type="SAM" id="MobiDB-lite"/>
    </source>
</evidence>
<evidence type="ECO:0000313" key="2">
    <source>
        <dbReference type="EMBL" id="OLN81688.1"/>
    </source>
</evidence>
<feature type="compositionally biased region" description="Basic and acidic residues" evidence="1">
    <location>
        <begin position="88"/>
        <end position="102"/>
    </location>
</feature>
<feature type="compositionally biased region" description="Polar residues" evidence="1">
    <location>
        <begin position="565"/>
        <end position="585"/>
    </location>
</feature>
<dbReference type="STRING" id="708187.A0A1Q8RBF1"/>
<gene>
    <name evidence="2" type="ORF">CCHL11_05504</name>
</gene>
<feature type="compositionally biased region" description="Basic and acidic residues" evidence="1">
    <location>
        <begin position="423"/>
        <end position="433"/>
    </location>
</feature>
<feature type="compositionally biased region" description="Polar residues" evidence="1">
    <location>
        <begin position="791"/>
        <end position="805"/>
    </location>
</feature>
<evidence type="ECO:0000313" key="3">
    <source>
        <dbReference type="Proteomes" id="UP000186583"/>
    </source>
</evidence>
<feature type="region of interest" description="Disordered" evidence="1">
    <location>
        <begin position="394"/>
        <end position="546"/>
    </location>
</feature>
<feature type="compositionally biased region" description="Polar residues" evidence="1">
    <location>
        <begin position="706"/>
        <end position="723"/>
    </location>
</feature>
<feature type="region of interest" description="Disordered" evidence="1">
    <location>
        <begin position="560"/>
        <end position="615"/>
    </location>
</feature>
<proteinExistence type="predicted"/>
<feature type="compositionally biased region" description="Basic residues" evidence="1">
    <location>
        <begin position="191"/>
        <end position="202"/>
    </location>
</feature>
<feature type="compositionally biased region" description="Basic and acidic residues" evidence="1">
    <location>
        <begin position="109"/>
        <end position="118"/>
    </location>
</feature>
<protein>
    <submittedName>
        <fullName evidence="2">Uncharacterized protein</fullName>
    </submittedName>
</protein>
<feature type="compositionally biased region" description="Basic residues" evidence="1">
    <location>
        <begin position="28"/>
        <end position="39"/>
    </location>
</feature>
<feature type="compositionally biased region" description="Basic and acidic residues" evidence="1">
    <location>
        <begin position="463"/>
        <end position="473"/>
    </location>
</feature>
<feature type="region of interest" description="Disordered" evidence="1">
    <location>
        <begin position="636"/>
        <end position="845"/>
    </location>
</feature>
<dbReference type="OrthoDB" id="3439935at2759"/>
<feature type="compositionally biased region" description="Polar residues" evidence="1">
    <location>
        <begin position="740"/>
        <end position="764"/>
    </location>
</feature>
<sequence>MTRTARSSTICEWALGVSVEEYCDSIERRRHRKSSGRRRISVEISTDDESEEDTVKITYPRTSRSQDPANIKKVRFNNVAPKSALKTSDADIAKESNRDSDTHSSGNSKNEESARVDDTSDSDEAPKSKKAHKKNKKAKDEKTGLKKKKKKASTSSSESDESGAETTETEREAEAPLPPKEKLVEAEKAKTKQKAPKKKKKEKTIIAAVEPNNVGPTAKKINEKHAERKREKSKNAEDTPKMRPEAALFPHLRRPNLIMPVRAEVLQVEHTIEGVEDPRPNAFLDPQHGVVRVYHGPAYGNPYGLLYPARNPNKATLPIGVPHPLQNPYFHGFANPANPGDNRFQGQSPWGAVPVTYMPGGPPVMASIDPSQIPPLWAPVSAEKSSSKVLSKPVMSGAVQEDAASTAAGKDKEKGWDTNVGPKENKNSCEKKQLGSNVPPTSPININLTVNPNTPWAEFANDLGKKSSPDKNGSHTGSKVNGGGSRNGSKKSCGSKKTTQWEPLASGQHTDLSWDTPAKDHGSNSSWAPIGDTTNDAWARSGGNGSISNWNNTGNCRNNAAWGASGNNQSTEAWTAPGNQAQTTLDGDKNRTSSNGNGWGDSGNNNQAMNNDGWGATTYQDGNAWATGGGYANWTTASNHSDSKKSNKGRNGGGSNRSASGRAMPSNGWDGQSNNVGYSGRIVSDSSHRSKKIEVPASNGGWDNNAGPTTNSPVGDASAQSGGSKKNSNKDAKNNDVKNTGNTSAWPSDNNAGPATKSPDNSQTSKKSSGSGEKGNDIAWSAGNGAGWGPETTSGEVNFGQTVTEVSKASSSSKSMPGAWLENDGLPVWGDTTLAQSTNGAADMW</sequence>
<feature type="compositionally biased region" description="Polar residues" evidence="1">
    <location>
        <begin position="523"/>
        <end position="536"/>
    </location>
</feature>
<accession>A0A1Q8RBF1</accession>
<feature type="compositionally biased region" description="Basic and acidic residues" evidence="1">
    <location>
        <begin position="220"/>
        <end position="243"/>
    </location>
</feature>
<feature type="compositionally biased region" description="Polar residues" evidence="1">
    <location>
        <begin position="434"/>
        <end position="454"/>
    </location>
</feature>
<dbReference type="EMBL" id="MPGH01000243">
    <property type="protein sequence ID" value="OLN81688.1"/>
    <property type="molecule type" value="Genomic_DNA"/>
</dbReference>
<feature type="compositionally biased region" description="Basic residues" evidence="1">
    <location>
        <begin position="128"/>
        <end position="137"/>
    </location>
</feature>
<dbReference type="Proteomes" id="UP000186583">
    <property type="component" value="Unassembled WGS sequence"/>
</dbReference>
<feature type="region of interest" description="Disordered" evidence="1">
    <location>
        <begin position="27"/>
        <end position="243"/>
    </location>
</feature>
<organism evidence="2 3">
    <name type="scientific">Colletotrichum chlorophyti</name>
    <dbReference type="NCBI Taxonomy" id="708187"/>
    <lineage>
        <taxon>Eukaryota</taxon>
        <taxon>Fungi</taxon>
        <taxon>Dikarya</taxon>
        <taxon>Ascomycota</taxon>
        <taxon>Pezizomycotina</taxon>
        <taxon>Sordariomycetes</taxon>
        <taxon>Hypocreomycetidae</taxon>
        <taxon>Glomerellales</taxon>
        <taxon>Glomerellaceae</taxon>
        <taxon>Colletotrichum</taxon>
    </lineage>
</organism>
<keyword evidence="3" id="KW-1185">Reference proteome</keyword>
<comment type="caution">
    <text evidence="2">The sequence shown here is derived from an EMBL/GenBank/DDBJ whole genome shotgun (WGS) entry which is preliminary data.</text>
</comment>
<reference evidence="2 3" key="1">
    <citation type="submission" date="2016-11" db="EMBL/GenBank/DDBJ databases">
        <title>Draft Genome Assembly of Colletotrichum chlorophyti a pathogen of herbaceous plants.</title>
        <authorList>
            <person name="Gan P."/>
            <person name="Narusaka M."/>
            <person name="Tsushima A."/>
            <person name="Narusaka Y."/>
            <person name="Takano Y."/>
            <person name="Shirasu K."/>
        </authorList>
    </citation>
    <scope>NUCLEOTIDE SEQUENCE [LARGE SCALE GENOMIC DNA]</scope>
    <source>
        <strain evidence="2 3">NTL11</strain>
    </source>
</reference>